<evidence type="ECO:0000259" key="2">
    <source>
        <dbReference type="PROSITE" id="PS51208"/>
    </source>
</evidence>
<dbReference type="RefSeq" id="WP_040450710.1">
    <property type="nucleotide sequence ID" value="NZ_CM011002.1"/>
</dbReference>
<proteinExistence type="predicted"/>
<evidence type="ECO:0000313" key="4">
    <source>
        <dbReference type="Proteomes" id="UP000004703"/>
    </source>
</evidence>
<comment type="caution">
    <text evidence="3">The sequence shown here is derived from an EMBL/GenBank/DDBJ whole genome shotgun (WGS) entry which is preliminary data.</text>
</comment>
<accession>A0A5E8GVY8</accession>
<dbReference type="SMART" id="SM00869">
    <property type="entry name" value="Autotransporter"/>
    <property type="match status" value="1"/>
</dbReference>
<evidence type="ECO:0000256" key="1">
    <source>
        <dbReference type="SAM" id="MobiDB-lite"/>
    </source>
</evidence>
<organism evidence="3 4">
    <name type="scientific">Roseibium alexandrii (strain DSM 17067 / NCIMB 14079 / DFL-11)</name>
    <name type="common">Labrenzia alexandrii</name>
    <dbReference type="NCBI Taxonomy" id="244592"/>
    <lineage>
        <taxon>Bacteria</taxon>
        <taxon>Pseudomonadati</taxon>
        <taxon>Pseudomonadota</taxon>
        <taxon>Alphaproteobacteria</taxon>
        <taxon>Hyphomicrobiales</taxon>
        <taxon>Stappiaceae</taxon>
        <taxon>Roseibium</taxon>
    </lineage>
</organism>
<name>A0A5E8GVY8_ROSAD</name>
<dbReference type="EMBL" id="ACCU02000002">
    <property type="protein sequence ID" value="EEE44120.2"/>
    <property type="molecule type" value="Genomic_DNA"/>
</dbReference>
<dbReference type="PROSITE" id="PS51208">
    <property type="entry name" value="AUTOTRANSPORTER"/>
    <property type="match status" value="1"/>
</dbReference>
<dbReference type="SUPFAM" id="SSF103515">
    <property type="entry name" value="Autotransporter"/>
    <property type="match status" value="1"/>
</dbReference>
<feature type="region of interest" description="Disordered" evidence="1">
    <location>
        <begin position="115"/>
        <end position="137"/>
    </location>
</feature>
<sequence length="2171" mass="206895">MQFIKLSNSFPAISRLALFGTTALSTLILFSPFSEADDGLSCGSVEYVTLWPPVCATTQDSTNIVSVAPDGPHGGNASTFDRSSRGGAGFPGLELQLTNQGNTSLYILNQGGDGGQGGDGDAIHDGSAGGRGGDGGVIELTSDSGTSILVTRDHAIGIEVLSQGGTGGGGGSGHVFSEGAGGANGGNGGDVTVTNDGSVSTQGAYGYGILARSIGGTAGDGGEGGWFGGAGSGGVGGNAGADVTVNNQNGSITTSGVGATAAMLHSVGGNGGDGGSSGLAFFSLGGSGGNGGNSEDVIFNNGGLIGTSGDGAHGVSALSVGGGGGHGGAALDVGLFVGVAVGGSGGGGGNSGTVATTNSGSIETTGNHSKGILSMSIGGGGGDGGAASGVAVGVGASFQTSVGGGGGQGGSGSSVSFTQSGSGKIATGTNSSGNFSTGVLAMSVGGGGGLGGRAFAAGVSGDAEGPSLTLNVSLGGSGGQGGFGGDVTGQVGGSIVTNGRIANAFSAFSVGGGGGAGGNSTALGASASEVAITANVALGGSGGAGGAGGSVNASVNGVLYTFGDRSDGAALHSIGGGGGAGGSVTSVNAAAGVDSVNANVDIGGKGGGGGIGGKIEYSSAATSAILTRGTQAHGVSALSVGGGGGTGGSVHAYDGAVAAGDDDSVAVNLGVDLGGDGGIGAFGGKVTATHDGRIWTSGDQGYGMLIQSIGGGGGAGGNVTSLGLSLGSNAFEATAKLGGSGGIGGGGGETSFTIGKGGRIATTGAQAHGAAVSSIGGGGGVGGAVNSFSAAGAISDEGGAAKFGVNIGGDGGDGNAGGSVTFNHGGEIATSGHQSVGALLQSIGGGGGAGGNVTSVGGAAGKNAVDISANLGGNGGEGGSGSAVTFALDTGAYIGTTGDQAHGLVAQSVGGGGGNGGSVHNYSGSLVSGEGLGVSGGVFLGGSGGSGNVGGQINGSQSGAIVTVGQKSYGALVQSIGGGGGNGGNVYSLNAVAALSKSEEGSKVAASIGIGGDGGSGNDGGSVSFKMLEGATINTVGGRSVGAKLQSIGGGGGDGGRAHTFEAAVAGGSSSGESENSEEKEPTLVNVSVAIGGSGGGGGDGGQVDFAMAGSAAIATTGDQAHGAFVQSVGGGGGSGGDVSASGFQQEGSRAYSLALGGSGGAAGRGGNVTITKETGNAAIYTTGDRSYGVFAQSVGGGGGEGGESDAGYKEAPKLPDPQKKYKATTKILAISVGGTGGASGDGGDLTIETPANIVTAGQNAIGLFAQSVGGGGGDGAGADVDGKNSFKIGGSGGAGGKGGVVTVTSATSITTVGDNSVGIFAQSVGGGGGAAGGAEKSESDTTGTVDNLSLSIGGLGQSAGDGGSGGTVKVVPGGTITTQGQVSHGIFAQSVGGGGGLMQSAHTNVSQEHITFDLATNGNRGLGGSVVVDDTKSSNPLEIKTSGDGAIGVVAQSIGGGGGAWLLNKALADATMSISSGDYSGSDFNSSIGVNVSLGGTISTSGNAAHGILAQAMTNATTVFASDGFKTVGNASASQSNNAVAIYLRPGSSVSTSGSAAHAVRAQSDNIDVTLGGDLAVSGANSWAVYADSPLQTSATSRYGLQVQDGASITATGGAAGGIFIDQTTTSNIDVEINGSINASGRTALSSNGQGNYRIGKTGVVFGDIQLNYDGSTGEMPRFENSGDLTGSFTGEFYHLRGGRHFLNLDPNGVSSSKISAGGFFSADSGGRTIPQLTALPGRSFVTQTIIENGRDDGQSSAIVAGDPLPFGLAQGTAATTFTYQSRTESTSDGSTYLVDVTGATVDFGGAGLTGNAGAIAEYVDGQLSLLSAAGGQAAAQELYAVTLQAANALDTTALVKELEVLDASNHHYTAQATSASTTAHLNNMQSCGSATGAFAMIQQHDCTWSKVSFDTTRFDWNNRVTSAMFSLGAQQEIVPNVVVGVSGAYEQSYSQGETTSGDGHRIHAGAILKYTNGPIYSSVSLAGSYGWGDNKRMVSIPGSSMIASSDQETYSVATRLRAGYLFEYDTINILPLVELDLALIQDEGYQERGAGSLNLKVVPKTHFFADLHPAVRVGSDAFDLGDGVLARGYVEAGARIALNDSSVTVSLPNSFLPQAGIDQDFEREDVMATLATGASLFWEDKLEAQLRYEAGIGSETLSHSASFKIGMKF</sequence>
<dbReference type="InterPro" id="IPR036709">
    <property type="entry name" value="Autotransporte_beta_dom_sf"/>
</dbReference>
<reference evidence="3 4" key="2">
    <citation type="submission" date="2013-04" db="EMBL/GenBank/DDBJ databases">
        <authorList>
            <person name="Fiebig A."/>
            <person name="Pradella S."/>
            <person name="Wagner-Doebler I."/>
        </authorList>
    </citation>
    <scope>NUCLEOTIDE SEQUENCE [LARGE SCALE GENOMIC DNA]</scope>
    <source>
        <strain evidence="4">DSM 17067 / NCIMB 14079 / DFL-11</strain>
    </source>
</reference>
<protein>
    <recommendedName>
        <fullName evidence="2">Autotransporter domain-containing protein</fullName>
    </recommendedName>
</protein>
<feature type="compositionally biased region" description="Gly residues" evidence="1">
    <location>
        <begin position="127"/>
        <end position="136"/>
    </location>
</feature>
<feature type="compositionally biased region" description="Gly residues" evidence="1">
    <location>
        <begin position="402"/>
        <end position="412"/>
    </location>
</feature>
<feature type="compositionally biased region" description="Low complexity" evidence="1">
    <location>
        <begin position="413"/>
        <end position="423"/>
    </location>
</feature>
<evidence type="ECO:0000313" key="3">
    <source>
        <dbReference type="EMBL" id="EEE44120.2"/>
    </source>
</evidence>
<feature type="region of interest" description="Disordered" evidence="1">
    <location>
        <begin position="402"/>
        <end position="423"/>
    </location>
</feature>
<feature type="domain" description="Autotransporter" evidence="2">
    <location>
        <begin position="1898"/>
        <end position="2171"/>
    </location>
</feature>
<reference evidence="3 4" key="1">
    <citation type="submission" date="2008-01" db="EMBL/GenBank/DDBJ databases">
        <authorList>
            <person name="Wagner-Dobler I."/>
            <person name="Ferriera S."/>
            <person name="Johnson J."/>
            <person name="Kravitz S."/>
            <person name="Beeson K."/>
            <person name="Sutton G."/>
            <person name="Rogers Y.-H."/>
            <person name="Friedman R."/>
            <person name="Frazier M."/>
            <person name="Venter J.C."/>
        </authorList>
    </citation>
    <scope>NUCLEOTIDE SEQUENCE [LARGE SCALE GENOMIC DNA]</scope>
    <source>
        <strain evidence="4">DSM 17067 / NCIMB 14079 / DFL-11</strain>
    </source>
</reference>
<dbReference type="InterPro" id="IPR005546">
    <property type="entry name" value="Autotransporte_beta"/>
</dbReference>
<gene>
    <name evidence="3" type="ORF">SADFL11_1407</name>
</gene>
<feature type="region of interest" description="Disordered" evidence="1">
    <location>
        <begin position="167"/>
        <end position="195"/>
    </location>
</feature>
<feature type="compositionally biased region" description="Gly residues" evidence="1">
    <location>
        <begin position="167"/>
        <end position="189"/>
    </location>
</feature>
<dbReference type="Proteomes" id="UP000004703">
    <property type="component" value="Chromosome"/>
</dbReference>